<dbReference type="RefSeq" id="WP_116885472.1">
    <property type="nucleotide sequence ID" value="NZ_CALXNT010000101.1"/>
</dbReference>
<keyword evidence="3" id="KW-1185">Reference proteome</keyword>
<dbReference type="EMBL" id="QEKH01000034">
    <property type="protein sequence ID" value="PVY36620.1"/>
    <property type="molecule type" value="Genomic_DNA"/>
</dbReference>
<keyword evidence="1" id="KW-1133">Transmembrane helix</keyword>
<reference evidence="2 3" key="1">
    <citation type="submission" date="2018-04" db="EMBL/GenBank/DDBJ databases">
        <title>Genomic Encyclopedia of Type Strains, Phase IV (KMG-IV): sequencing the most valuable type-strain genomes for metagenomic binning, comparative biology and taxonomic classification.</title>
        <authorList>
            <person name="Goeker M."/>
        </authorList>
    </citation>
    <scope>NUCLEOTIDE SEQUENCE [LARGE SCALE GENOMIC DNA]</scope>
    <source>
        <strain evidence="2 3">DSM 14823</strain>
    </source>
</reference>
<accession>A0A2U1AJR2</accession>
<dbReference type="GeneID" id="78296743"/>
<comment type="caution">
    <text evidence="2">The sequence shown here is derived from an EMBL/GenBank/DDBJ whole genome shotgun (WGS) entry which is preliminary data.</text>
</comment>
<evidence type="ECO:0000313" key="2">
    <source>
        <dbReference type="EMBL" id="PVY36620.1"/>
    </source>
</evidence>
<proteinExistence type="predicted"/>
<feature type="transmembrane region" description="Helical" evidence="1">
    <location>
        <begin position="41"/>
        <end position="58"/>
    </location>
</feature>
<name>A0A2U1AJR2_9BACT</name>
<sequence length="420" mass="48204">MLETLNRIFGACFPPLVILGWLGAGIFLYTAFRSGEWRKKLTGMEGFLALLLLFMMANRIPNPAVISFRYVIGIGILTLFWSVWLLHWSWHNCPTPVRRWRGMLLLVLVFGICLGGFLKEIRLSRRTRMETELIRYFRSLPSPLSGSRLVLSSDKRMSRVLFSAERQGTSIDLPKDAAAWINCIQWSAPYYKQLLLVYIQQEDKFGLLQKLKASEPALKQEYQGKYFQIFSISRNAANTNRQKGMEMVLTDCFEILRKIPETHPMMHTLREKGVGFARQPLWFPAGWVPNDGRGNREELELSANRTGEKSNAIYFSGRGKGIVISELRQPANGIYWGSLRFRGTPGSELNVYAYCFDQSGRLADAVLVKTCYGLRFNTVQQAVFLLDRFPPEVEKFIFAIEFADGQIALENFNIGREYRD</sequence>
<protein>
    <submittedName>
        <fullName evidence="2">Uncharacterized protein</fullName>
    </submittedName>
</protein>
<feature type="transmembrane region" description="Helical" evidence="1">
    <location>
        <begin position="100"/>
        <end position="118"/>
    </location>
</feature>
<dbReference type="Proteomes" id="UP000245959">
    <property type="component" value="Unassembled WGS sequence"/>
</dbReference>
<feature type="transmembrane region" description="Helical" evidence="1">
    <location>
        <begin position="70"/>
        <end position="88"/>
    </location>
</feature>
<feature type="transmembrane region" description="Helical" evidence="1">
    <location>
        <begin position="7"/>
        <end position="29"/>
    </location>
</feature>
<organism evidence="2 3">
    <name type="scientific">Victivallis vadensis</name>
    <dbReference type="NCBI Taxonomy" id="172901"/>
    <lineage>
        <taxon>Bacteria</taxon>
        <taxon>Pseudomonadati</taxon>
        <taxon>Lentisphaerota</taxon>
        <taxon>Lentisphaeria</taxon>
        <taxon>Victivallales</taxon>
        <taxon>Victivallaceae</taxon>
        <taxon>Victivallis</taxon>
    </lineage>
</organism>
<evidence type="ECO:0000256" key="1">
    <source>
        <dbReference type="SAM" id="Phobius"/>
    </source>
</evidence>
<evidence type="ECO:0000313" key="3">
    <source>
        <dbReference type="Proteomes" id="UP000245959"/>
    </source>
</evidence>
<keyword evidence="1" id="KW-0472">Membrane</keyword>
<dbReference type="AlphaFoldDB" id="A0A2U1AJR2"/>
<gene>
    <name evidence="2" type="ORF">C8D82_13426</name>
</gene>
<keyword evidence="1" id="KW-0812">Transmembrane</keyword>